<dbReference type="EMBL" id="MF668286">
    <property type="protein sequence ID" value="ASZ74999.1"/>
    <property type="molecule type" value="Genomic_DNA"/>
</dbReference>
<name>A0A2D0ZN48_9CAUD</name>
<organism evidence="2 3">
    <name type="scientific">Rhodococcus phage Trina</name>
    <dbReference type="NCBI Taxonomy" id="2027905"/>
    <lineage>
        <taxon>Viruses</taxon>
        <taxon>Duplodnaviria</taxon>
        <taxon>Heunggongvirae</taxon>
        <taxon>Uroviricota</taxon>
        <taxon>Caudoviricetes</taxon>
        <taxon>Trinavirus</taxon>
        <taxon>Trinavirus trina</taxon>
    </lineage>
</organism>
<evidence type="ECO:0000313" key="2">
    <source>
        <dbReference type="EMBL" id="ASZ74999.1"/>
    </source>
</evidence>
<feature type="compositionally biased region" description="Polar residues" evidence="1">
    <location>
        <begin position="67"/>
        <end position="77"/>
    </location>
</feature>
<accession>A0A2D0ZN48</accession>
<feature type="region of interest" description="Disordered" evidence="1">
    <location>
        <begin position="55"/>
        <end position="77"/>
    </location>
</feature>
<dbReference type="Proteomes" id="UP000231419">
    <property type="component" value="Segment"/>
</dbReference>
<protein>
    <submittedName>
        <fullName evidence="2">Uncharacterized protein</fullName>
    </submittedName>
</protein>
<keyword evidence="3" id="KW-1185">Reference proteome</keyword>
<evidence type="ECO:0000313" key="3">
    <source>
        <dbReference type="Proteomes" id="UP000231419"/>
    </source>
</evidence>
<gene>
    <name evidence="2" type="ORF">SEA_TRINA_220</name>
</gene>
<proteinExistence type="predicted"/>
<sequence>MTICQGRCILIFERITLSNSSQGNIVKQLVRMQDTMEKILDELILINRGKPREDIVSIDNRSHKSGNKNYNNDSTRK</sequence>
<reference evidence="3" key="1">
    <citation type="submission" date="2017-08" db="EMBL/GenBank/DDBJ databases">
        <authorList>
            <person name="de Groot N.N."/>
        </authorList>
    </citation>
    <scope>NUCLEOTIDE SEQUENCE [LARGE SCALE GENOMIC DNA]</scope>
</reference>
<evidence type="ECO:0000256" key="1">
    <source>
        <dbReference type="SAM" id="MobiDB-lite"/>
    </source>
</evidence>